<dbReference type="AlphaFoldDB" id="A0A161UU51"/>
<dbReference type="RefSeq" id="WP_063873052.1">
    <property type="nucleotide sequence ID" value="NZ_CAWMRI010000166.1"/>
</dbReference>
<comment type="caution">
    <text evidence="1">The sequence shown here is derived from an EMBL/GenBank/DDBJ whole genome shotgun (WGS) entry which is preliminary data.</text>
</comment>
<accession>A0A161UU51</accession>
<evidence type="ECO:0000313" key="1">
    <source>
        <dbReference type="EMBL" id="KZL49463.1"/>
    </source>
</evidence>
<gene>
    <name evidence="1" type="ORF">A2T98_12515</name>
</gene>
<name>A0A161UU51_NODSP</name>
<reference evidence="1 2" key="1">
    <citation type="submission" date="2016-04" db="EMBL/GenBank/DDBJ databases">
        <title>Draft Genome Assembly of the Bloom-forming Cyanobacterium Nodularia spumigena Strain CENA596 in Shrimp Production Ponds.</title>
        <authorList>
            <person name="Popin R.V."/>
            <person name="Rigonato J."/>
            <person name="Abreu V.A."/>
            <person name="Andreote A.P."/>
            <person name="Silveira S.B."/>
            <person name="Odebrecht C."/>
            <person name="Fiore M.F."/>
        </authorList>
    </citation>
    <scope>NUCLEOTIDE SEQUENCE [LARGE SCALE GENOMIC DNA]</scope>
    <source>
        <strain evidence="1 2">CENA596</strain>
    </source>
</reference>
<sequence length="65" mass="7721">MIKPISDRQRPWTIVRFLENSKTHTVAHFANRQDADDHLRVLHRVMPNAEFKIVFEPPQEPKNCN</sequence>
<proteinExistence type="predicted"/>
<evidence type="ECO:0000313" key="2">
    <source>
        <dbReference type="Proteomes" id="UP000076555"/>
    </source>
</evidence>
<dbReference type="Proteomes" id="UP000076555">
    <property type="component" value="Unassembled WGS sequence"/>
</dbReference>
<dbReference type="EMBL" id="LWAJ01000166">
    <property type="protein sequence ID" value="KZL49463.1"/>
    <property type="molecule type" value="Genomic_DNA"/>
</dbReference>
<organism evidence="1 2">
    <name type="scientific">Nodularia spumigena CENA596</name>
    <dbReference type="NCBI Taxonomy" id="1819295"/>
    <lineage>
        <taxon>Bacteria</taxon>
        <taxon>Bacillati</taxon>
        <taxon>Cyanobacteriota</taxon>
        <taxon>Cyanophyceae</taxon>
        <taxon>Nostocales</taxon>
        <taxon>Nodulariaceae</taxon>
        <taxon>Nodularia</taxon>
    </lineage>
</organism>
<dbReference type="OrthoDB" id="495710at2"/>
<protein>
    <submittedName>
        <fullName evidence="1">Uncharacterized protein</fullName>
    </submittedName>
</protein>